<evidence type="ECO:0000313" key="3">
    <source>
        <dbReference type="EMBL" id="KAI6645803.1"/>
    </source>
</evidence>
<evidence type="ECO:0000256" key="1">
    <source>
        <dbReference type="SAM" id="Coils"/>
    </source>
</evidence>
<feature type="region of interest" description="Disordered" evidence="2">
    <location>
        <begin position="812"/>
        <end position="840"/>
    </location>
</feature>
<protein>
    <submittedName>
        <fullName evidence="3">Uncharacterized protein</fullName>
    </submittedName>
</protein>
<evidence type="ECO:0000256" key="2">
    <source>
        <dbReference type="SAM" id="MobiDB-lite"/>
    </source>
</evidence>
<dbReference type="AlphaFoldDB" id="A0AAV7JAU0"/>
<dbReference type="Proteomes" id="UP001165289">
    <property type="component" value="Unassembled WGS sequence"/>
</dbReference>
<dbReference type="EMBL" id="JAKMXF010000365">
    <property type="protein sequence ID" value="KAI6645803.1"/>
    <property type="molecule type" value="Genomic_DNA"/>
</dbReference>
<name>A0AAV7JAU0_9METZ</name>
<keyword evidence="1" id="KW-0175">Coiled coil</keyword>
<keyword evidence="4" id="KW-1185">Reference proteome</keyword>
<organism evidence="3 4">
    <name type="scientific">Oopsacas minuta</name>
    <dbReference type="NCBI Taxonomy" id="111878"/>
    <lineage>
        <taxon>Eukaryota</taxon>
        <taxon>Metazoa</taxon>
        <taxon>Porifera</taxon>
        <taxon>Hexactinellida</taxon>
        <taxon>Hexasterophora</taxon>
        <taxon>Lyssacinosida</taxon>
        <taxon>Leucopsacidae</taxon>
        <taxon>Oopsacas</taxon>
    </lineage>
</organism>
<proteinExistence type="predicted"/>
<feature type="coiled-coil region" evidence="1">
    <location>
        <begin position="314"/>
        <end position="348"/>
    </location>
</feature>
<evidence type="ECO:0000313" key="4">
    <source>
        <dbReference type="Proteomes" id="UP001165289"/>
    </source>
</evidence>
<feature type="coiled-coil region" evidence="1">
    <location>
        <begin position="195"/>
        <end position="236"/>
    </location>
</feature>
<feature type="compositionally biased region" description="Basic and acidic residues" evidence="2">
    <location>
        <begin position="812"/>
        <end position="826"/>
    </location>
</feature>
<accession>A0AAV7JAU0</accession>
<gene>
    <name evidence="3" type="ORF">LOD99_13065</name>
</gene>
<reference evidence="3 4" key="1">
    <citation type="journal article" date="2023" name="BMC Biol.">
        <title>The compact genome of the sponge Oopsacas minuta (Hexactinellida) is lacking key metazoan core genes.</title>
        <authorList>
            <person name="Santini S."/>
            <person name="Schenkelaars Q."/>
            <person name="Jourda C."/>
            <person name="Duchesne M."/>
            <person name="Belahbib H."/>
            <person name="Rocher C."/>
            <person name="Selva M."/>
            <person name="Riesgo A."/>
            <person name="Vervoort M."/>
            <person name="Leys S.P."/>
            <person name="Kodjabachian L."/>
            <person name="Le Bivic A."/>
            <person name="Borchiellini C."/>
            <person name="Claverie J.M."/>
            <person name="Renard E."/>
        </authorList>
    </citation>
    <scope>NUCLEOTIDE SEQUENCE [LARGE SCALE GENOMIC DNA]</scope>
    <source>
        <strain evidence="3">SPO-2</strain>
    </source>
</reference>
<feature type="region of interest" description="Disordered" evidence="2">
    <location>
        <begin position="101"/>
        <end position="136"/>
    </location>
</feature>
<feature type="compositionally biased region" description="Polar residues" evidence="2">
    <location>
        <begin position="113"/>
        <end position="122"/>
    </location>
</feature>
<feature type="coiled-coil region" evidence="1">
    <location>
        <begin position="870"/>
        <end position="897"/>
    </location>
</feature>
<comment type="caution">
    <text evidence="3">The sequence shown here is derived from an EMBL/GenBank/DDBJ whole genome shotgun (WGS) entry which is preliminary data.</text>
</comment>
<sequence>MSAPSLDIVFPSPIDQLSSLLSLSQQIRTATDTGEPLSKLDLLSKLDTILPFESFSPSPIPSPYNYSTPNKYHNDLMASVDSGVALTGSFSSLYESDESVISPHASSGRRANRSLNLRPSSAKNHRNKRSSSPQQQDAHMFNFLQTVSTEFSTSLRALLEKIDRDVEKKSNDLTGNSGSDVTLPEIESVQNNNDINQLIEKNSILLNTCNQLKARVKEERREGKNLRRENTSLMLEREGLLSKMSETEKEIIEKLSEHGALMESYSNLEEMLKDRERTQRETQARITAMGIEVNKLTKLLIRVQQDLSKSVQREDEYQCENIHLQEELVLKENEVNELKSAVERVQSHARILSALDNNISSSQNAHKTGLSTDAILRDTASLCQQLDSLAGLFGTGTSYDLYQIRAGLSHALADGNILLQNILALKNEHEHCKDALFELQQNANEYKNIKSDENLDLLAKIAEMAPRLKMEAERLAEQWEEPITQQDYLILSQLRELLTDYTGRDVTNESLFSTLSALLACRDRDMNQSVCSMNSESAELEGRMQESSLLLNNMSVALNDEQMKRRSQVRALKKKILRDTTLLKNIQLERDIATSKVQLIKRELSHLCENIQSGNITDSSFGITEPCIKELAKLIDDIGNKKITALEDSLKAAYNREEKTVKLLEFKLSENEKYYEQVRQLTLDRVKIEGVNAELQTAVARIEEQLISEREDGDTRENLLNTKLRIVQQHIQKYDDFMFAELDQLSVQVKDDTKERDLQQRREDSSMDMFKKLKEELCLKQDEAQFLEKEVTVYKLKLHNLENLHREEIEKIKLSNEPEKPAENQKEYSSQYLPDPSPLTIPPMTSLKGQELRTALGVALTQEQLYAKAHLSLQTERDSLARENKQLRDRINALHQCMTDPRRLLATHSLPLVSQEHEVSFEEIRLQQENEKLSNHVTELSTRVSKLSHYKNLYFDSKLKYSSLLWQKSYLKSQLNVYFSSLLASGLILGDLGVGCDRLKLNRALRGYSKFRCYVWVVIFTHRLSHSKCEQQSILYLNYTPSLPLQSRLYQ</sequence>